<accession>A0A4S8KDJ5</accession>
<dbReference type="PANTHER" id="PTHR48429:SF1">
    <property type="entry name" value="AGENET DOMAIN-CONTAINING PROTEIN"/>
    <property type="match status" value="1"/>
</dbReference>
<dbReference type="STRING" id="52838.A0A4S8KDJ5"/>
<dbReference type="InterPro" id="IPR055274">
    <property type="entry name" value="SWO1"/>
</dbReference>
<dbReference type="CDD" id="cd20403">
    <property type="entry name" value="Tudor_Agenet_FMRP-like_rpt2"/>
    <property type="match status" value="1"/>
</dbReference>
<sequence>MDCDDNDFQNENFQLIGEDNDGFPRSLQSYAPKFDIDDHFQTHLRFDSLAETGLLLGIQGEENNWIEEFSPRNSAIEFGSSASHTCSHSGHDINWSNAPSSESVQMLVKSVEKDEKVSPQIMNKEAEIHAIEDSAICGTNDITHTDSGLLTDKLHNSILASNENVEQHEVTSQTPTDEKSEAGLAVSPSDQRFHSAAEVVAPQYTAKDGLISSSGDVSKAYLVSSELLEVVRSKEPLDNTSTMSSSLNDRASAVNKDTEVSSNFVSHNIQNDLSGLSTVNAGMITEQLDNPLFSEQKMEECYVVDISKRSETLQSENKQNETSYNLYGDCKVNDQHFQDQVNNHVCDVKDSSELVSSAESLMLPNDGSNSTVLIQNSGGLLEAFACQVQVSNKDSTAGDKSLTCTTEVPSLAMEKDGIVGRNSVGVDTENARELSDIAEGPIDFRQDVHEYISEEGGVNPHAPATKYSIALEEERDLATSKVVINDNNCNELRRSDMAVEVTAMKAEIGTAGVDSDKDCKIDTLISKKSDSIPIEKSAEDECLKSIAEKSISTEESSEGEYLKSIAENPTGKLDAPGHAILNEPSAALVDDTENKLSSPVHDKLDTSSLVAEHNEDNAIHSEEKESTAQLIDTSGTTLKDCSTATEDTEIFSFETQNTGMVMESDKNSIMDQAVADLPSGCLTLPSSDNSMILQQLHSEVVVVVEPKEVAPLSIPASRCDEKNVNASSLSVTKSSMDTQISKQQFVVPDSEANVPSMKNFSDNLETANSDEVWVGSSDGVSSLATCLSTEGKDTDLVRTNNCDEPKHTETEIAALNSERNNYPQSTLPESNLESLLDPDGGNLSSSEPNCGSPTVISCNQSIMEKMEHRESNSSLQDHAGSASTKNSDILKFTVQDSKVSITSEEDGNFTFVVQPDADFSQKDSNKDLALFSNTQSFEQPQISMETSQGYLSEAVNESTSTISKTIVEDKSGKVSAQATKKVGISKGDGKEKSHDSRGKGRKRNPCSTSPVPERATRSKSQREGMQQCLSVETKTANPSCFPSVQTSNLPDLNTSAPSAQFHQPFTDLQQVQLRAQIFVYGSLIQGVLPDEACMVPAFGGSDGGRSLWERAWRASSERFYNLKSSSISSGTHLHHHSEQGISCSPLPGKVLDSPAGWKDSKVPSSAIQSSTVSLQSAFQSSSNDGLHSNITRGIHLESSQSLSPMHPYQTSQIKQYMTNSTPWLSQSPQPASWSFSSQSLPVDSTSQYSAMLVSETAPVTPVRDSSIPCASNMQLTSTGTLLPNQDAAGVSAALVVPFETQHREATPVNAKNTFVSEKSRKRKKVSAPEELVPKFSVSQLQAESASAAFTANNLPNSVGLSLSSNSLSTVTSTGLVSATTHPITMPYYQILGSGHTQQRVTFSKETCAQIEHSKLQAENASAYAAAAVRHGQVIWEQMAAQRKLGLASEVEQKLASAAAAAAAAASVAKAAAEVAKVASDAALQAKLMADDALNPSNTGITIKNSEISFDVGKNLLTSTPVSSSKGKDKICGPCSIISEARETTRKRVEAASAAIKRAENLDAILKAAEMAAEAVSQAGTIIAMGDPLPFSISELVEAGPEGHWNIRCAAIKKGIETNGVHAGDNLALDLTVDREVNTRNSIKQPLTCNEGQKVFNVEEMPPNNKKSLLLEESSEVGYLTLSECELENESRIVPTDGAARDAMQGSSIQKGSLVEVVADGDGFRGAWFSARVLDLKDGKAYVCYDGLSDEVNDKLKEWIPLESKSDQPPRIRVGHPVSVAKSEGTRKRRREAVGNFTWAIGDRVDAFIRDGWWEGIVTEKNQDDETKLTIHFPAGGNSSIVRAWNLRPSLIWKDGRWVEWPQAKERVTLEPYEVDTPHEKRQKLGRLDSKNMSEIGEEGTGTVLKNICADDSRKLEVSGPPNLSERYETFAVGKNLGEDKNANALKVRRAGLQKDGSKVVFGVPKPGKKRKFMEVSKHYNTDKPEKSTERSDSIKFAKYLMPQASQLWRNTSKVDIKGSRVTNLNTRAPKALRSRNVQASSTVDKDKPVTAMSVLNGGESSLVTTSSNEEKHSSMETGTFPPVLEKVDMAVIESSVQSVPGIPLSKKKSTTVVAEMEEKRRVLSAVDKFSRSEIKDSENPGTRSADVIEPRRSNRRIQPTSRLLEGLQSSLIVSKGPGVSHERGAKPLHRGVLTARGCKGSNGPGNSDHILLLVFVILQFFGF</sequence>
<feature type="region of interest" description="Disordered" evidence="1">
    <location>
        <begin position="163"/>
        <end position="190"/>
    </location>
</feature>
<keyword evidence="4" id="KW-1185">Reference proteome</keyword>
<dbReference type="SMART" id="SM00743">
    <property type="entry name" value="Agenet"/>
    <property type="match status" value="2"/>
</dbReference>
<feature type="region of interest" description="Disordered" evidence="1">
    <location>
        <begin position="2059"/>
        <end position="2079"/>
    </location>
</feature>
<feature type="domain" description="Agenet" evidence="2">
    <location>
        <begin position="1706"/>
        <end position="1771"/>
    </location>
</feature>
<evidence type="ECO:0000313" key="4">
    <source>
        <dbReference type="Proteomes" id="UP000317650"/>
    </source>
</evidence>
<proteinExistence type="predicted"/>
<dbReference type="CDD" id="cd20405">
    <property type="entry name" value="Tudor_Agenet_AtDUF_rpt1_3"/>
    <property type="match status" value="1"/>
</dbReference>
<organism evidence="3 4">
    <name type="scientific">Musa balbisiana</name>
    <name type="common">Banana</name>
    <dbReference type="NCBI Taxonomy" id="52838"/>
    <lineage>
        <taxon>Eukaryota</taxon>
        <taxon>Viridiplantae</taxon>
        <taxon>Streptophyta</taxon>
        <taxon>Embryophyta</taxon>
        <taxon>Tracheophyta</taxon>
        <taxon>Spermatophyta</taxon>
        <taxon>Magnoliopsida</taxon>
        <taxon>Liliopsida</taxon>
        <taxon>Zingiberales</taxon>
        <taxon>Musaceae</taxon>
        <taxon>Musa</taxon>
    </lineage>
</organism>
<dbReference type="InterPro" id="IPR008395">
    <property type="entry name" value="Agenet-like_dom"/>
</dbReference>
<dbReference type="PANTHER" id="PTHR48429">
    <property type="entry name" value="AGENET DOMAIN-CONTAINING PROTEIN"/>
    <property type="match status" value="1"/>
</dbReference>
<dbReference type="Pfam" id="PF05641">
    <property type="entry name" value="Agenet"/>
    <property type="match status" value="1"/>
</dbReference>
<dbReference type="Proteomes" id="UP000317650">
    <property type="component" value="Chromosome 4"/>
</dbReference>
<evidence type="ECO:0000259" key="2">
    <source>
        <dbReference type="SMART" id="SM00743"/>
    </source>
</evidence>
<dbReference type="EMBL" id="PYDT01000001">
    <property type="protein sequence ID" value="THU73260.1"/>
    <property type="molecule type" value="Genomic_DNA"/>
</dbReference>
<feature type="compositionally biased region" description="Polar residues" evidence="1">
    <location>
        <begin position="819"/>
        <end position="833"/>
    </location>
</feature>
<comment type="caution">
    <text evidence="3">The sequence shown here is derived from an EMBL/GenBank/DDBJ whole genome shotgun (WGS) entry which is preliminary data.</text>
</comment>
<feature type="compositionally biased region" description="Polar residues" evidence="1">
    <location>
        <begin position="163"/>
        <end position="175"/>
    </location>
</feature>
<evidence type="ECO:0000256" key="1">
    <source>
        <dbReference type="SAM" id="MobiDB-lite"/>
    </source>
</evidence>
<feature type="compositionally biased region" description="Polar residues" evidence="1">
    <location>
        <begin position="842"/>
        <end position="852"/>
    </location>
</feature>
<name>A0A4S8KDJ5_MUSBA</name>
<reference evidence="3 4" key="1">
    <citation type="journal article" date="2019" name="Nat. Plants">
        <title>Genome sequencing of Musa balbisiana reveals subgenome evolution and function divergence in polyploid bananas.</title>
        <authorList>
            <person name="Yao X."/>
        </authorList>
    </citation>
    <scope>NUCLEOTIDE SEQUENCE [LARGE SCALE GENOMIC DNA]</scope>
    <source>
        <strain evidence="4">cv. DH-PKW</strain>
        <tissue evidence="3">Leaves</tissue>
    </source>
</reference>
<feature type="compositionally biased region" description="Basic and acidic residues" evidence="1">
    <location>
        <begin position="987"/>
        <end position="998"/>
    </location>
</feature>
<gene>
    <name evidence="3" type="ORF">C4D60_Mb04t20920</name>
</gene>
<feature type="domain" description="Agenet" evidence="2">
    <location>
        <begin position="1796"/>
        <end position="1854"/>
    </location>
</feature>
<evidence type="ECO:0000313" key="3">
    <source>
        <dbReference type="EMBL" id="THU73260.1"/>
    </source>
</evidence>
<dbReference type="InterPro" id="IPR014002">
    <property type="entry name" value="Agenet_dom_plant"/>
</dbReference>
<protein>
    <recommendedName>
        <fullName evidence="2">Agenet domain-containing protein</fullName>
    </recommendedName>
</protein>
<feature type="region of interest" description="Disordered" evidence="1">
    <location>
        <begin position="969"/>
        <end position="1029"/>
    </location>
</feature>
<feature type="region of interest" description="Disordered" evidence="1">
    <location>
        <begin position="819"/>
        <end position="852"/>
    </location>
</feature>